<sequence length="344" mass="36929">MTAWRIALGIALASLPMGRCWADDGPPPEAIRGAVERGLIRIEQAARNYPDHRDCFSCHHQTLPAMAMAAADRAGFEVDRDLLAEIIEFSAESFQVRIESLRDGAGIGGGSMTVGYGLWAFLEGDRTPDALSDAMAGFLLKNQQASGRWSSNSGRPPLEGSHVMCTALAAYGLREFAPLAYRSLSKEAIAKANAWLLSVEPEDQEDRAAKLWGLWLLDADDEAIAEARAAVLSAQREDGGWAQLDSLSSDAYATGQALTILSRTGFPTNDPAYRRGLAFLVNSQCDDGSWFVQTRARGFQTPFDNGDPHGESSFISVAATCWAVAALAEGIDARADPTTEVGAD</sequence>
<comment type="caution">
    <text evidence="2">The sequence shown here is derived from an EMBL/GenBank/DDBJ whole genome shotgun (WGS) entry which is preliminary data.</text>
</comment>
<keyword evidence="3" id="KW-1185">Reference proteome</keyword>
<reference evidence="2 3" key="2">
    <citation type="submission" date="2019-01" db="EMBL/GenBank/DDBJ databases">
        <title>Tautonia sociabilis, a novel thermotolerant planctomycete of Isosphaeraceae family, isolated from a 4000 m deep subterranean habitat.</title>
        <authorList>
            <person name="Kovaleva O.L."/>
            <person name="Elcheninov A.G."/>
            <person name="Van Heerden E."/>
            <person name="Toshchakov S.V."/>
            <person name="Novikov A."/>
            <person name="Bonch-Osmolovskaya E.A."/>
            <person name="Kublanov I.V."/>
        </authorList>
    </citation>
    <scope>NUCLEOTIDE SEQUENCE [LARGE SCALE GENOMIC DNA]</scope>
    <source>
        <strain evidence="2 3">GM2012</strain>
    </source>
</reference>
<dbReference type="EMBL" id="RYZH01000005">
    <property type="protein sequence ID" value="RUL89018.1"/>
    <property type="molecule type" value="Genomic_DNA"/>
</dbReference>
<evidence type="ECO:0000313" key="2">
    <source>
        <dbReference type="EMBL" id="RUL89018.1"/>
    </source>
</evidence>
<feature type="signal peptide" evidence="1">
    <location>
        <begin position="1"/>
        <end position="22"/>
    </location>
</feature>
<dbReference type="CDD" id="cd00688">
    <property type="entry name" value="ISOPREN_C2_like"/>
    <property type="match status" value="1"/>
</dbReference>
<dbReference type="Proteomes" id="UP000280296">
    <property type="component" value="Unassembled WGS sequence"/>
</dbReference>
<dbReference type="RefSeq" id="WP_126724012.1">
    <property type="nucleotide sequence ID" value="NZ_RYZH01000005.1"/>
</dbReference>
<keyword evidence="1" id="KW-0732">Signal</keyword>
<protein>
    <recommendedName>
        <fullName evidence="4">Squalene cyclase C-terminal domain-containing protein</fullName>
    </recommendedName>
</protein>
<dbReference type="Gene3D" id="1.50.10.20">
    <property type="match status" value="2"/>
</dbReference>
<reference evidence="2 3" key="1">
    <citation type="submission" date="2018-12" db="EMBL/GenBank/DDBJ databases">
        <authorList>
            <person name="Toschakov S.V."/>
        </authorList>
    </citation>
    <scope>NUCLEOTIDE SEQUENCE [LARGE SCALE GENOMIC DNA]</scope>
    <source>
        <strain evidence="2 3">GM2012</strain>
    </source>
</reference>
<name>A0A432MPS2_9BACT</name>
<evidence type="ECO:0000313" key="3">
    <source>
        <dbReference type="Proteomes" id="UP000280296"/>
    </source>
</evidence>
<organism evidence="2 3">
    <name type="scientific">Tautonia sociabilis</name>
    <dbReference type="NCBI Taxonomy" id="2080755"/>
    <lineage>
        <taxon>Bacteria</taxon>
        <taxon>Pseudomonadati</taxon>
        <taxon>Planctomycetota</taxon>
        <taxon>Planctomycetia</taxon>
        <taxon>Isosphaerales</taxon>
        <taxon>Isosphaeraceae</taxon>
        <taxon>Tautonia</taxon>
    </lineage>
</organism>
<dbReference type="InterPro" id="IPR008930">
    <property type="entry name" value="Terpenoid_cyclase/PrenylTrfase"/>
</dbReference>
<feature type="chain" id="PRO_5019532179" description="Squalene cyclase C-terminal domain-containing protein" evidence="1">
    <location>
        <begin position="23"/>
        <end position="344"/>
    </location>
</feature>
<accession>A0A432MPS2</accession>
<dbReference type="AlphaFoldDB" id="A0A432MPS2"/>
<dbReference type="SUPFAM" id="SSF48239">
    <property type="entry name" value="Terpenoid cyclases/Protein prenyltransferases"/>
    <property type="match status" value="1"/>
</dbReference>
<dbReference type="OrthoDB" id="263958at2"/>
<evidence type="ECO:0008006" key="4">
    <source>
        <dbReference type="Google" id="ProtNLM"/>
    </source>
</evidence>
<proteinExistence type="predicted"/>
<gene>
    <name evidence="2" type="ORF">TsocGM_03925</name>
</gene>
<evidence type="ECO:0000256" key="1">
    <source>
        <dbReference type="SAM" id="SignalP"/>
    </source>
</evidence>